<evidence type="ECO:0000313" key="3">
    <source>
        <dbReference type="Proteomes" id="UP000596742"/>
    </source>
</evidence>
<comment type="caution">
    <text evidence="2">The sequence shown here is derived from an EMBL/GenBank/DDBJ whole genome shotgun (WGS) entry which is preliminary data.</text>
</comment>
<keyword evidence="3" id="KW-1185">Reference proteome</keyword>
<dbReference type="OrthoDB" id="6140888at2759"/>
<feature type="compositionally biased region" description="Basic and acidic residues" evidence="1">
    <location>
        <begin position="201"/>
        <end position="211"/>
    </location>
</feature>
<sequence length="271" mass="30347">MPATKYIKGLRDRLSSAYQLASEASKKAQATQKEAYDLRVRGASIQKGDRVLVKIVYFDGRHKLADKWEDIPYVVLDQPNQEIPVFTVIREDGEGKTKKLHRNLLLPVGYIRDQEPVELQTTKQRPTPRPRATDSESSLAEDSDANADISDEVTSLSGDAQIEETEPTGSASEDAESISSEDTTIDDDDVHQDTDELPPVEIRRSGRERRPPAWFRSGQFETSMAVAGRTSIPEWRQKADYISSLAQTPLFKATGLERDAARTILDIVNHH</sequence>
<accession>A0A8B6DMI6</accession>
<evidence type="ECO:0000256" key="1">
    <source>
        <dbReference type="SAM" id="MobiDB-lite"/>
    </source>
</evidence>
<reference evidence="2" key="1">
    <citation type="submission" date="2018-11" db="EMBL/GenBank/DDBJ databases">
        <authorList>
            <person name="Alioto T."/>
            <person name="Alioto T."/>
        </authorList>
    </citation>
    <scope>NUCLEOTIDE SEQUENCE</scope>
</reference>
<name>A0A8B6DMI6_MYTGA</name>
<evidence type="ECO:0000313" key="2">
    <source>
        <dbReference type="EMBL" id="VDI21477.1"/>
    </source>
</evidence>
<dbReference type="AlphaFoldDB" id="A0A8B6DMI6"/>
<organism evidence="2 3">
    <name type="scientific">Mytilus galloprovincialis</name>
    <name type="common">Mediterranean mussel</name>
    <dbReference type="NCBI Taxonomy" id="29158"/>
    <lineage>
        <taxon>Eukaryota</taxon>
        <taxon>Metazoa</taxon>
        <taxon>Spiralia</taxon>
        <taxon>Lophotrochozoa</taxon>
        <taxon>Mollusca</taxon>
        <taxon>Bivalvia</taxon>
        <taxon>Autobranchia</taxon>
        <taxon>Pteriomorphia</taxon>
        <taxon>Mytilida</taxon>
        <taxon>Mytiloidea</taxon>
        <taxon>Mytilidae</taxon>
        <taxon>Mytilinae</taxon>
        <taxon>Mytilus</taxon>
    </lineage>
</organism>
<feature type="compositionally biased region" description="Acidic residues" evidence="1">
    <location>
        <begin position="183"/>
        <end position="198"/>
    </location>
</feature>
<dbReference type="Proteomes" id="UP000596742">
    <property type="component" value="Unassembled WGS sequence"/>
</dbReference>
<feature type="region of interest" description="Disordered" evidence="1">
    <location>
        <begin position="115"/>
        <end position="211"/>
    </location>
</feature>
<proteinExistence type="predicted"/>
<gene>
    <name evidence="2" type="ORF">MGAL_10B072471</name>
</gene>
<protein>
    <submittedName>
        <fullName evidence="2">Uncharacterized protein</fullName>
    </submittedName>
</protein>
<feature type="compositionally biased region" description="Acidic residues" evidence="1">
    <location>
        <begin position="139"/>
        <end position="151"/>
    </location>
</feature>
<dbReference type="EMBL" id="UYJE01003680">
    <property type="protein sequence ID" value="VDI21477.1"/>
    <property type="molecule type" value="Genomic_DNA"/>
</dbReference>